<dbReference type="InterPro" id="IPR019554">
    <property type="entry name" value="Soluble_ligand-bd"/>
</dbReference>
<feature type="domain" description="Polysaccharide export protein N-terminal" evidence="2">
    <location>
        <begin position="43"/>
        <end position="115"/>
    </location>
</feature>
<dbReference type="Pfam" id="PF02563">
    <property type="entry name" value="Poly_export"/>
    <property type="match status" value="1"/>
</dbReference>
<comment type="caution">
    <text evidence="4">The sequence shown here is derived from an EMBL/GenBank/DDBJ whole genome shotgun (WGS) entry which is preliminary data.</text>
</comment>
<dbReference type="EMBL" id="VRTS01000003">
    <property type="protein sequence ID" value="TXK64470.1"/>
    <property type="molecule type" value="Genomic_DNA"/>
</dbReference>
<evidence type="ECO:0000259" key="2">
    <source>
        <dbReference type="Pfam" id="PF02563"/>
    </source>
</evidence>
<dbReference type="InterPro" id="IPR017477">
    <property type="entry name" value="PEP-CTERM_polysacc_export"/>
</dbReference>
<evidence type="ECO:0000259" key="3">
    <source>
        <dbReference type="Pfam" id="PF10531"/>
    </source>
</evidence>
<dbReference type="GO" id="GO:0015159">
    <property type="term" value="F:polysaccharide transmembrane transporter activity"/>
    <property type="evidence" value="ECO:0007669"/>
    <property type="project" value="InterPro"/>
</dbReference>
<keyword evidence="5" id="KW-1185">Reference proteome</keyword>
<dbReference type="InterPro" id="IPR049712">
    <property type="entry name" value="Poly_export"/>
</dbReference>
<protein>
    <submittedName>
        <fullName evidence="4">Sugar ABC transporter substrate-binding protein</fullName>
    </submittedName>
</protein>
<dbReference type="NCBIfam" id="TIGR03027">
    <property type="entry name" value="pepcterm_export"/>
    <property type="match status" value="1"/>
</dbReference>
<keyword evidence="1" id="KW-0732">Signal</keyword>
<dbReference type="Proteomes" id="UP000321248">
    <property type="component" value="Unassembled WGS sequence"/>
</dbReference>
<gene>
    <name evidence="4" type="ORF">FU658_06160</name>
</gene>
<dbReference type="OrthoDB" id="9808421at2"/>
<evidence type="ECO:0000256" key="1">
    <source>
        <dbReference type="ARBA" id="ARBA00022729"/>
    </source>
</evidence>
<name>A0A5C8KVV9_9GAMM</name>
<proteinExistence type="predicted"/>
<dbReference type="PANTHER" id="PTHR33619:SF3">
    <property type="entry name" value="POLYSACCHARIDE EXPORT PROTEIN GFCE-RELATED"/>
    <property type="match status" value="1"/>
</dbReference>
<reference evidence="4 5" key="1">
    <citation type="submission" date="2019-08" db="EMBL/GenBank/DDBJ databases">
        <authorList>
            <person name="Karlyshev A.V."/>
        </authorList>
    </citation>
    <scope>NUCLEOTIDE SEQUENCE [LARGE SCALE GENOMIC DNA]</scope>
    <source>
        <strain evidence="4 5">Alg18-2.2</strain>
    </source>
</reference>
<evidence type="ECO:0000313" key="5">
    <source>
        <dbReference type="Proteomes" id="UP000321248"/>
    </source>
</evidence>
<dbReference type="PANTHER" id="PTHR33619">
    <property type="entry name" value="POLYSACCHARIDE EXPORT PROTEIN GFCE-RELATED"/>
    <property type="match status" value="1"/>
</dbReference>
<dbReference type="AlphaFoldDB" id="A0A5C8KVV9"/>
<dbReference type="Pfam" id="PF10531">
    <property type="entry name" value="SLBB"/>
    <property type="match status" value="1"/>
</dbReference>
<accession>A0A5C8KVV9</accession>
<dbReference type="Gene3D" id="3.30.1950.10">
    <property type="entry name" value="wza like domain"/>
    <property type="match status" value="1"/>
</dbReference>
<organism evidence="4 5">
    <name type="scientific">Alkalisalibacterium limincola</name>
    <dbReference type="NCBI Taxonomy" id="2699169"/>
    <lineage>
        <taxon>Bacteria</taxon>
        <taxon>Pseudomonadati</taxon>
        <taxon>Pseudomonadota</taxon>
        <taxon>Gammaproteobacteria</taxon>
        <taxon>Lysobacterales</taxon>
        <taxon>Lysobacteraceae</taxon>
        <taxon>Alkalisalibacterium</taxon>
    </lineage>
</organism>
<sequence length="212" mass="22976">MSISGSNTWLSGLFVLLVLLFTVSVAQARQEGSANSTVGGITTDEYHIGVDDMVQVEVWRNPELSVTVPVRPDGMISVPLIGDVSAGGRSAQDVARDIEQQLAEYVREPKVAVILTELRSHEFLSRVRVTGAVNRPVSLPYRQGMTVLDAVLEAGGVNDFAAAGRTRLYRKDNGGATRSLPVNLQRILRRGDLETNIEVQPGDVITVPERAL</sequence>
<evidence type="ECO:0000313" key="4">
    <source>
        <dbReference type="EMBL" id="TXK64470.1"/>
    </source>
</evidence>
<feature type="domain" description="Soluble ligand binding" evidence="3">
    <location>
        <begin position="126"/>
        <end position="176"/>
    </location>
</feature>
<dbReference type="InterPro" id="IPR003715">
    <property type="entry name" value="Poly_export_N"/>
</dbReference>
<dbReference type="Gene3D" id="3.10.560.10">
    <property type="entry name" value="Outer membrane lipoprotein wza domain like"/>
    <property type="match status" value="1"/>
</dbReference>